<accession>A0A5B7GNA2</accession>
<dbReference type="EMBL" id="VSRR010015294">
    <property type="protein sequence ID" value="MPC58024.1"/>
    <property type="molecule type" value="Genomic_DNA"/>
</dbReference>
<evidence type="ECO:0000313" key="2">
    <source>
        <dbReference type="Proteomes" id="UP000324222"/>
    </source>
</evidence>
<keyword evidence="2" id="KW-1185">Reference proteome</keyword>
<name>A0A5B7GNA2_PORTR</name>
<protein>
    <submittedName>
        <fullName evidence="1">Uncharacterized protein</fullName>
    </submittedName>
</protein>
<organism evidence="1 2">
    <name type="scientific">Portunus trituberculatus</name>
    <name type="common">Swimming crab</name>
    <name type="synonym">Neptunus trituberculatus</name>
    <dbReference type="NCBI Taxonomy" id="210409"/>
    <lineage>
        <taxon>Eukaryota</taxon>
        <taxon>Metazoa</taxon>
        <taxon>Ecdysozoa</taxon>
        <taxon>Arthropoda</taxon>
        <taxon>Crustacea</taxon>
        <taxon>Multicrustacea</taxon>
        <taxon>Malacostraca</taxon>
        <taxon>Eumalacostraca</taxon>
        <taxon>Eucarida</taxon>
        <taxon>Decapoda</taxon>
        <taxon>Pleocyemata</taxon>
        <taxon>Brachyura</taxon>
        <taxon>Eubrachyura</taxon>
        <taxon>Portunoidea</taxon>
        <taxon>Portunidae</taxon>
        <taxon>Portuninae</taxon>
        <taxon>Portunus</taxon>
    </lineage>
</organism>
<dbReference type="Proteomes" id="UP000324222">
    <property type="component" value="Unassembled WGS sequence"/>
</dbReference>
<dbReference type="AlphaFoldDB" id="A0A5B7GNA2"/>
<sequence length="61" mass="7073">MQQLCSCDSCDCYLCLLAMLALCNMCDTKRQLRHMPLVRQGGCRNRCDSRGRCDSCDFYHM</sequence>
<proteinExistence type="predicted"/>
<gene>
    <name evidence="1" type="ORF">E2C01_052016</name>
</gene>
<reference evidence="1 2" key="1">
    <citation type="submission" date="2019-05" db="EMBL/GenBank/DDBJ databases">
        <title>Another draft genome of Portunus trituberculatus and its Hox gene families provides insights of decapod evolution.</title>
        <authorList>
            <person name="Jeong J.-H."/>
            <person name="Song I."/>
            <person name="Kim S."/>
            <person name="Choi T."/>
            <person name="Kim D."/>
            <person name="Ryu S."/>
            <person name="Kim W."/>
        </authorList>
    </citation>
    <scope>NUCLEOTIDE SEQUENCE [LARGE SCALE GENOMIC DNA]</scope>
    <source>
        <tissue evidence="1">Muscle</tissue>
    </source>
</reference>
<comment type="caution">
    <text evidence="1">The sequence shown here is derived from an EMBL/GenBank/DDBJ whole genome shotgun (WGS) entry which is preliminary data.</text>
</comment>
<evidence type="ECO:0000313" key="1">
    <source>
        <dbReference type="EMBL" id="MPC58024.1"/>
    </source>
</evidence>